<dbReference type="GO" id="GO:0005576">
    <property type="term" value="C:extracellular region"/>
    <property type="evidence" value="ECO:0007669"/>
    <property type="project" value="TreeGrafter"/>
</dbReference>
<evidence type="ECO:0000256" key="6">
    <source>
        <dbReference type="SAM" id="MobiDB-lite"/>
    </source>
</evidence>
<dbReference type="PANTHER" id="PTHR16631:SF13">
    <property type="entry name" value="GLUCAN ENDO-1,3-BETA-GLUCOSIDASE EGLC-RELATED"/>
    <property type="match status" value="1"/>
</dbReference>
<evidence type="ECO:0000256" key="2">
    <source>
        <dbReference type="ARBA" id="ARBA00004196"/>
    </source>
</evidence>
<dbReference type="InterPro" id="IPR050732">
    <property type="entry name" value="Beta-glucan_modifiers"/>
</dbReference>
<gene>
    <name evidence="7" type="ORF">N657DRAFT_632180</name>
</gene>
<dbReference type="InterPro" id="IPR017853">
    <property type="entry name" value="GH"/>
</dbReference>
<organism evidence="7 8">
    <name type="scientific">Parathielavia appendiculata</name>
    <dbReference type="NCBI Taxonomy" id="2587402"/>
    <lineage>
        <taxon>Eukaryota</taxon>
        <taxon>Fungi</taxon>
        <taxon>Dikarya</taxon>
        <taxon>Ascomycota</taxon>
        <taxon>Pezizomycotina</taxon>
        <taxon>Sordariomycetes</taxon>
        <taxon>Sordariomycetidae</taxon>
        <taxon>Sordariales</taxon>
        <taxon>Chaetomiaceae</taxon>
        <taxon>Parathielavia</taxon>
    </lineage>
</organism>
<evidence type="ECO:0000313" key="7">
    <source>
        <dbReference type="EMBL" id="KAK4126016.1"/>
    </source>
</evidence>
<comment type="similarity">
    <text evidence="3">Belongs to the glycosyl hydrolase 17 family.</text>
</comment>
<comment type="subcellular location">
    <subcellularLocation>
        <location evidence="2">Cell envelope</location>
    </subcellularLocation>
</comment>
<dbReference type="Proteomes" id="UP001302602">
    <property type="component" value="Unassembled WGS sequence"/>
</dbReference>
<dbReference type="GO" id="GO:0009986">
    <property type="term" value="C:cell surface"/>
    <property type="evidence" value="ECO:0007669"/>
    <property type="project" value="TreeGrafter"/>
</dbReference>
<name>A0AAN6U6N5_9PEZI</name>
<keyword evidence="8" id="KW-1185">Reference proteome</keyword>
<dbReference type="GO" id="GO:0042973">
    <property type="term" value="F:glucan endo-1,3-beta-D-glucosidase activity"/>
    <property type="evidence" value="ECO:0007669"/>
    <property type="project" value="UniProtKB-EC"/>
</dbReference>
<dbReference type="EMBL" id="MU853225">
    <property type="protein sequence ID" value="KAK4126016.1"/>
    <property type="molecule type" value="Genomic_DNA"/>
</dbReference>
<evidence type="ECO:0000256" key="4">
    <source>
        <dbReference type="ARBA" id="ARBA00012780"/>
    </source>
</evidence>
<keyword evidence="5 7" id="KW-0378">Hydrolase</keyword>
<sequence length="174" mass="19269">MQSDFETEFNTAQNLVGAPGYGSASARLYSMLQWKTTHDVISASPAAMATNMPLLLGMWCSSGPPAFPNELTGLRTAFDTYCHAFTSLVVGISGRQRGPVSRLAHRQSKQSRHRHQRDHHRGLHPPRARGGQGNSLKKTPIGHVETWTEWVDLPKDQAVLDAVDRVGVDAYSYW</sequence>
<comment type="caution">
    <text evidence="7">The sequence shown here is derived from an EMBL/GenBank/DDBJ whole genome shotgun (WGS) entry which is preliminary data.</text>
</comment>
<dbReference type="EC" id="3.2.1.39" evidence="4"/>
<comment type="catalytic activity">
    <reaction evidence="1">
        <text>Hydrolysis of (1-&gt;3)-beta-D-glucosidic linkages in (1-&gt;3)-beta-D-glucans.</text>
        <dbReference type="EC" id="3.2.1.39"/>
    </reaction>
</comment>
<dbReference type="RefSeq" id="XP_062649787.1">
    <property type="nucleotide sequence ID" value="XM_062791126.1"/>
</dbReference>
<dbReference type="PANTHER" id="PTHR16631">
    <property type="entry name" value="GLUCAN 1,3-BETA-GLUCOSIDASE"/>
    <property type="match status" value="1"/>
</dbReference>
<reference evidence="7" key="1">
    <citation type="journal article" date="2023" name="Mol. Phylogenet. Evol.">
        <title>Genome-scale phylogeny and comparative genomics of the fungal order Sordariales.</title>
        <authorList>
            <person name="Hensen N."/>
            <person name="Bonometti L."/>
            <person name="Westerberg I."/>
            <person name="Brannstrom I.O."/>
            <person name="Guillou S."/>
            <person name="Cros-Aarteil S."/>
            <person name="Calhoun S."/>
            <person name="Haridas S."/>
            <person name="Kuo A."/>
            <person name="Mondo S."/>
            <person name="Pangilinan J."/>
            <person name="Riley R."/>
            <person name="LaButti K."/>
            <person name="Andreopoulos B."/>
            <person name="Lipzen A."/>
            <person name="Chen C."/>
            <person name="Yan M."/>
            <person name="Daum C."/>
            <person name="Ng V."/>
            <person name="Clum A."/>
            <person name="Steindorff A."/>
            <person name="Ohm R.A."/>
            <person name="Martin F."/>
            <person name="Silar P."/>
            <person name="Natvig D.O."/>
            <person name="Lalanne C."/>
            <person name="Gautier V."/>
            <person name="Ament-Velasquez S.L."/>
            <person name="Kruys A."/>
            <person name="Hutchinson M.I."/>
            <person name="Powell A.J."/>
            <person name="Barry K."/>
            <person name="Miller A.N."/>
            <person name="Grigoriev I.V."/>
            <person name="Debuchy R."/>
            <person name="Gladieux P."/>
            <person name="Hiltunen Thoren M."/>
            <person name="Johannesson H."/>
        </authorList>
    </citation>
    <scope>NUCLEOTIDE SEQUENCE</scope>
    <source>
        <strain evidence="7">CBS 731.68</strain>
    </source>
</reference>
<feature type="compositionally biased region" description="Basic residues" evidence="6">
    <location>
        <begin position="103"/>
        <end position="127"/>
    </location>
</feature>
<evidence type="ECO:0000256" key="3">
    <source>
        <dbReference type="ARBA" id="ARBA00008773"/>
    </source>
</evidence>
<proteinExistence type="inferred from homology"/>
<dbReference type="AlphaFoldDB" id="A0AAN6U6N5"/>
<protein>
    <recommendedName>
        <fullName evidence="4">glucan endo-1,3-beta-D-glucosidase</fullName>
        <ecNumber evidence="4">3.2.1.39</ecNumber>
    </recommendedName>
</protein>
<evidence type="ECO:0000256" key="1">
    <source>
        <dbReference type="ARBA" id="ARBA00000382"/>
    </source>
</evidence>
<reference evidence="7" key="2">
    <citation type="submission" date="2023-05" db="EMBL/GenBank/DDBJ databases">
        <authorList>
            <consortium name="Lawrence Berkeley National Laboratory"/>
            <person name="Steindorff A."/>
            <person name="Hensen N."/>
            <person name="Bonometti L."/>
            <person name="Westerberg I."/>
            <person name="Brannstrom I.O."/>
            <person name="Guillou S."/>
            <person name="Cros-Aarteil S."/>
            <person name="Calhoun S."/>
            <person name="Haridas S."/>
            <person name="Kuo A."/>
            <person name="Mondo S."/>
            <person name="Pangilinan J."/>
            <person name="Riley R."/>
            <person name="Labutti K."/>
            <person name="Andreopoulos B."/>
            <person name="Lipzen A."/>
            <person name="Chen C."/>
            <person name="Yanf M."/>
            <person name="Daum C."/>
            <person name="Ng V."/>
            <person name="Clum A."/>
            <person name="Ohm R."/>
            <person name="Martin F."/>
            <person name="Silar P."/>
            <person name="Natvig D."/>
            <person name="Lalanne C."/>
            <person name="Gautier V."/>
            <person name="Ament-Velasquez S.L."/>
            <person name="Kruys A."/>
            <person name="Hutchinson M.I."/>
            <person name="Powell A.J."/>
            <person name="Barry K."/>
            <person name="Miller A.N."/>
            <person name="Grigoriev I.V."/>
            <person name="Debuchy R."/>
            <person name="Gladieux P."/>
            <person name="Thoren M.H."/>
            <person name="Johannesson H."/>
        </authorList>
    </citation>
    <scope>NUCLEOTIDE SEQUENCE</scope>
    <source>
        <strain evidence="7">CBS 731.68</strain>
    </source>
</reference>
<dbReference type="GeneID" id="87827895"/>
<dbReference type="SUPFAM" id="SSF51445">
    <property type="entry name" value="(Trans)glycosidases"/>
    <property type="match status" value="1"/>
</dbReference>
<accession>A0AAN6U6N5</accession>
<evidence type="ECO:0000256" key="5">
    <source>
        <dbReference type="ARBA" id="ARBA00022801"/>
    </source>
</evidence>
<dbReference type="GO" id="GO:0071555">
    <property type="term" value="P:cell wall organization"/>
    <property type="evidence" value="ECO:0007669"/>
    <property type="project" value="TreeGrafter"/>
</dbReference>
<evidence type="ECO:0000313" key="8">
    <source>
        <dbReference type="Proteomes" id="UP001302602"/>
    </source>
</evidence>
<feature type="region of interest" description="Disordered" evidence="6">
    <location>
        <begin position="99"/>
        <end position="138"/>
    </location>
</feature>
<dbReference type="GO" id="GO:0009277">
    <property type="term" value="C:fungal-type cell wall"/>
    <property type="evidence" value="ECO:0007669"/>
    <property type="project" value="TreeGrafter"/>
</dbReference>